<evidence type="ECO:0000313" key="3">
    <source>
        <dbReference type="EMBL" id="WNY27816.1"/>
    </source>
</evidence>
<proteinExistence type="predicted"/>
<dbReference type="Proteomes" id="UP001304970">
    <property type="component" value="Chromosome"/>
</dbReference>
<sequence length="569" mass="62446">MDRITQKTLPNGEIIRYNYNNQALLSSIPGVIDNIEYNSMNLMTKKEFANGVTTDLTYDDWTMRLKNINTPELQDMDYSFDEKGNIIGIADHIVEETQQFAYDDLDRLISAGSETYTQKFVYNPLGSILAHQNGADVILFEYGNGTGIHAPTKVGDSDLIYDANGNLIEDATFLYVYNDANHLKEVQKKSEDNRIVAEFFYDESGNRVKKIEEGIVSYYVSDDYDIEDNIETVYYFANDNRVSKKSADGQFWYLDDHLGSTSVMIDEEGELVERTLYYPFGSYREGGEAEKYTFTGKEFDSEIGLYYYGARYYNPETFVFTQADSIIPDVYNPQALNRYSYCLNNPLKYTDPSGNSPILLSMLFIQGASIECMNQYFRYGEVNNWKAVAQYGAFYTVKTSVTVGSIAAVGGATLLAAPTGVGAILTGAIVGTVVAPFSYLTIGTAESLIYGKDPHETITGNGLLNAITIEAVSGAVGGAVGGSVEGPITKAYGTEVGLIASNAASVIASTGTANSLGGVSVSQSLNNNFGDPAHNALNNLSNSLKTSWEPKKQSINNSIDAFKKKLNIK</sequence>
<dbReference type="Gene3D" id="2.180.10.10">
    <property type="entry name" value="RHS repeat-associated core"/>
    <property type="match status" value="1"/>
</dbReference>
<dbReference type="NCBIfam" id="TIGR03696">
    <property type="entry name" value="Rhs_assc_core"/>
    <property type="match status" value="1"/>
</dbReference>
<evidence type="ECO:0000313" key="4">
    <source>
        <dbReference type="Proteomes" id="UP001304970"/>
    </source>
</evidence>
<dbReference type="RefSeq" id="WP_338097774.1">
    <property type="nucleotide sequence ID" value="NZ_CP131061.1"/>
</dbReference>
<reference evidence="3 4" key="1">
    <citation type="submission" date="2023-07" db="EMBL/GenBank/DDBJ databases">
        <title>Closed genome sequence of Methanosarcinaceae archaeon Am2.</title>
        <authorList>
            <person name="Poehlein A."/>
            <person name="Protasov E."/>
            <person name="Platt K."/>
            <person name="Reeh H."/>
            <person name="Daniel R."/>
            <person name="Brune A."/>
        </authorList>
    </citation>
    <scope>NUCLEOTIDE SEQUENCE [LARGE SCALE GENOMIC DNA]</scope>
    <source>
        <strain evidence="3 4">Am2</strain>
    </source>
</reference>
<protein>
    <recommendedName>
        <fullName evidence="2">Teneurin-like YD-shell domain-containing protein</fullName>
    </recommendedName>
</protein>
<dbReference type="PANTHER" id="PTHR32305:SF15">
    <property type="entry name" value="PROTEIN RHSA-RELATED"/>
    <property type="match status" value="1"/>
</dbReference>
<dbReference type="AlphaFoldDB" id="A0AA96ZXL0"/>
<dbReference type="InterPro" id="IPR050708">
    <property type="entry name" value="T6SS_VgrG/RHS"/>
</dbReference>
<dbReference type="EMBL" id="CP131061">
    <property type="protein sequence ID" value="WNY27816.1"/>
    <property type="molecule type" value="Genomic_DNA"/>
</dbReference>
<dbReference type="InterPro" id="IPR022385">
    <property type="entry name" value="Rhs_assc_core"/>
</dbReference>
<feature type="domain" description="Teneurin-like YD-shell" evidence="2">
    <location>
        <begin position="96"/>
        <end position="346"/>
    </location>
</feature>
<keyword evidence="4" id="KW-1185">Reference proteome</keyword>
<organism evidence="3 4">
    <name type="scientific">Methanolapillus ohkumae</name>
    <dbReference type="NCBI Taxonomy" id="3028298"/>
    <lineage>
        <taxon>Archaea</taxon>
        <taxon>Methanobacteriati</taxon>
        <taxon>Methanobacteriota</taxon>
        <taxon>Stenosarchaea group</taxon>
        <taxon>Methanomicrobia</taxon>
        <taxon>Methanosarcinales</taxon>
        <taxon>Methanosarcinaceae</taxon>
        <taxon>Methanolapillus</taxon>
    </lineage>
</organism>
<evidence type="ECO:0000256" key="1">
    <source>
        <dbReference type="ARBA" id="ARBA00022737"/>
    </source>
</evidence>
<name>A0AA96ZXL0_9EURY</name>
<gene>
    <name evidence="3" type="ORF">MsAm2_16300</name>
</gene>
<dbReference type="InterPro" id="IPR056823">
    <property type="entry name" value="TEN-like_YD-shell"/>
</dbReference>
<accession>A0AA96ZXL0</accession>
<keyword evidence="1" id="KW-0677">Repeat</keyword>
<dbReference type="Pfam" id="PF25023">
    <property type="entry name" value="TEN_YD-shell"/>
    <property type="match status" value="1"/>
</dbReference>
<dbReference type="PANTHER" id="PTHR32305">
    <property type="match status" value="1"/>
</dbReference>
<evidence type="ECO:0000259" key="2">
    <source>
        <dbReference type="Pfam" id="PF25023"/>
    </source>
</evidence>
<dbReference type="GeneID" id="89229055"/>